<comment type="caution">
    <text evidence="1">The sequence shown here is derived from an EMBL/GenBank/DDBJ whole genome shotgun (WGS) entry which is preliminary data.</text>
</comment>
<dbReference type="Proteomes" id="UP001500200">
    <property type="component" value="Unassembled WGS sequence"/>
</dbReference>
<dbReference type="EMBL" id="BAABKK010000024">
    <property type="protein sequence ID" value="GAA5198312.1"/>
    <property type="molecule type" value="Genomic_DNA"/>
</dbReference>
<evidence type="ECO:0000313" key="1">
    <source>
        <dbReference type="EMBL" id="GAA5198312.1"/>
    </source>
</evidence>
<proteinExistence type="predicted"/>
<organism evidence="1 2">
    <name type="scientific">Arthrobacter gyeryongensis</name>
    <dbReference type="NCBI Taxonomy" id="1650592"/>
    <lineage>
        <taxon>Bacteria</taxon>
        <taxon>Bacillati</taxon>
        <taxon>Actinomycetota</taxon>
        <taxon>Actinomycetes</taxon>
        <taxon>Micrococcales</taxon>
        <taxon>Micrococcaceae</taxon>
        <taxon>Arthrobacter</taxon>
    </lineage>
</organism>
<reference evidence="2" key="1">
    <citation type="journal article" date="2019" name="Int. J. Syst. Evol. Microbiol.">
        <title>The Global Catalogue of Microorganisms (GCM) 10K type strain sequencing project: providing services to taxonomists for standard genome sequencing and annotation.</title>
        <authorList>
            <consortium name="The Broad Institute Genomics Platform"/>
            <consortium name="The Broad Institute Genome Sequencing Center for Infectious Disease"/>
            <person name="Wu L."/>
            <person name="Ma J."/>
        </authorList>
    </citation>
    <scope>NUCLEOTIDE SEQUENCE [LARGE SCALE GENOMIC DNA]</scope>
    <source>
        <strain evidence="2">JCM 18514</strain>
    </source>
</reference>
<gene>
    <name evidence="1" type="ORF">GCM10023346_35230</name>
</gene>
<sequence length="119" mass="13292">MIAMDMASGSGAVGELYCVIVGFDNQKFRATAPFIELVAAPERLEFRARLGLGRFMGPWRVERGEVKTIYRVRGLIWDGVGIQGHGALRWIAFPFTVEPVLLTLEEMGYPVDWLSSSRS</sequence>
<name>A0ABP9SKX1_9MICC</name>
<keyword evidence="2" id="KW-1185">Reference proteome</keyword>
<accession>A0ABP9SKX1</accession>
<protein>
    <submittedName>
        <fullName evidence="1">Uncharacterized protein</fullName>
    </submittedName>
</protein>
<evidence type="ECO:0000313" key="2">
    <source>
        <dbReference type="Proteomes" id="UP001500200"/>
    </source>
</evidence>